<comment type="caution">
    <text evidence="1">The sequence shown here is derived from an EMBL/GenBank/DDBJ whole genome shotgun (WGS) entry which is preliminary data.</text>
</comment>
<proteinExistence type="predicted"/>
<evidence type="ECO:0000313" key="1">
    <source>
        <dbReference type="EMBL" id="MBL4951022.1"/>
    </source>
</evidence>
<dbReference type="Proteomes" id="UP000623967">
    <property type="component" value="Unassembled WGS sequence"/>
</dbReference>
<name>A0ABS1TI89_9BACI</name>
<evidence type="ECO:0000313" key="2">
    <source>
        <dbReference type="Proteomes" id="UP000623967"/>
    </source>
</evidence>
<reference evidence="1 2" key="1">
    <citation type="submission" date="2021-01" db="EMBL/GenBank/DDBJ databases">
        <title>Genome public.</title>
        <authorList>
            <person name="Liu C."/>
            <person name="Sun Q."/>
        </authorList>
    </citation>
    <scope>NUCLEOTIDE SEQUENCE [LARGE SCALE GENOMIC DNA]</scope>
    <source>
        <strain evidence="1 2">YIM B02564</strain>
    </source>
</reference>
<dbReference type="EMBL" id="JAESWB010000025">
    <property type="protein sequence ID" value="MBL4951022.1"/>
    <property type="molecule type" value="Genomic_DNA"/>
</dbReference>
<dbReference type="RefSeq" id="WP_202651951.1">
    <property type="nucleotide sequence ID" value="NZ_JAESWB010000025.1"/>
</dbReference>
<protein>
    <submittedName>
        <fullName evidence="1">Uncharacterized protein</fullName>
    </submittedName>
</protein>
<sequence>MIKLSESVTYVYESIEEMEKHQKEMNMKEWASNDTYLNYEGNTVIEYVKGW</sequence>
<gene>
    <name evidence="1" type="ORF">JK635_02050</name>
</gene>
<accession>A0ABS1TI89</accession>
<organism evidence="1 2">
    <name type="scientific">Neobacillus paridis</name>
    <dbReference type="NCBI Taxonomy" id="2803862"/>
    <lineage>
        <taxon>Bacteria</taxon>
        <taxon>Bacillati</taxon>
        <taxon>Bacillota</taxon>
        <taxon>Bacilli</taxon>
        <taxon>Bacillales</taxon>
        <taxon>Bacillaceae</taxon>
        <taxon>Neobacillus</taxon>
    </lineage>
</organism>
<keyword evidence="2" id="KW-1185">Reference proteome</keyword>